<dbReference type="Gene3D" id="1.25.40.10">
    <property type="entry name" value="Tetratricopeptide repeat domain"/>
    <property type="match status" value="1"/>
</dbReference>
<sequence>MKNLAVLIALFGLLLSGCEKKTEPVATPAPPEPAATQASSEAVPVMSSAIEPVLVELPTEAISTWQRHAQARPELVLFSIHPFLDQIPETVKSEALAMVKRGDARELRAHGSFFREAPLLLPTQTLRAALEAGFFSQVTWVFPSKVKIDELSLETFSGQVVEAGFLTEEEGRQLVLAGGVFEGQVQGIPFRAVHPFALPDITAPALIHVDLGYFKGMYQDEVKTPLYDLLHGLAISLRDMGWKVLDVTLSYSTIEGVVSLDTRFLLTNLAELFRKPEMLQSDMPELWRMRAEALYGADMFQPQKMKEMHQKAAELAPGDATAQYDLYKIQFENREIDAALETLDRVVAMDSGYGAAYLDLSQVAMNDKNPTASLVLLEKAAMTFPDNPFINLSRSDILLQMDEKSDALELLKPLKQLAWSAHYHADIPGLIETMEKAGMGKGPGPESKESSQ</sequence>
<keyword evidence="3" id="KW-1185">Reference proteome</keyword>
<accession>A0ABN6DZU4</accession>
<dbReference type="Proteomes" id="UP001319827">
    <property type="component" value="Chromosome"/>
</dbReference>
<dbReference type="EMBL" id="AP024355">
    <property type="protein sequence ID" value="BCR05575.1"/>
    <property type="molecule type" value="Genomic_DNA"/>
</dbReference>
<protein>
    <recommendedName>
        <fullName evidence="4">Tetratricopeptide repeat protein</fullName>
    </recommendedName>
</protein>
<dbReference type="SUPFAM" id="SSF48452">
    <property type="entry name" value="TPR-like"/>
    <property type="match status" value="1"/>
</dbReference>
<gene>
    <name evidence="2" type="ORF">DESUT3_26440</name>
</gene>
<reference evidence="2 3" key="2">
    <citation type="journal article" date="2021" name="Int. J. Syst. Evol. Microbiol.">
        <title>Isolation and Polyphasic Characterization of Desulfuromonas versatilis sp. Nov., an Electrogenic Bacteria Capable of Versatile Metabolism Isolated from a Graphene Oxide-Reducing Enrichment Culture.</title>
        <authorList>
            <person name="Xie L."/>
            <person name="Yoshida N."/>
            <person name="Ishii S."/>
            <person name="Meng L."/>
        </authorList>
    </citation>
    <scope>NUCLEOTIDE SEQUENCE [LARGE SCALE GENOMIC DNA]</scope>
    <source>
        <strain evidence="2 3">NIT-T3</strain>
    </source>
</reference>
<dbReference type="PROSITE" id="PS51257">
    <property type="entry name" value="PROKAR_LIPOPROTEIN"/>
    <property type="match status" value="1"/>
</dbReference>
<organism evidence="2 3">
    <name type="scientific">Desulfuromonas versatilis</name>
    <dbReference type="NCBI Taxonomy" id="2802975"/>
    <lineage>
        <taxon>Bacteria</taxon>
        <taxon>Pseudomonadati</taxon>
        <taxon>Thermodesulfobacteriota</taxon>
        <taxon>Desulfuromonadia</taxon>
        <taxon>Desulfuromonadales</taxon>
        <taxon>Desulfuromonadaceae</taxon>
        <taxon>Desulfuromonas</taxon>
    </lineage>
</organism>
<evidence type="ECO:0008006" key="4">
    <source>
        <dbReference type="Google" id="ProtNLM"/>
    </source>
</evidence>
<evidence type="ECO:0000313" key="2">
    <source>
        <dbReference type="EMBL" id="BCR05575.1"/>
    </source>
</evidence>
<feature type="region of interest" description="Disordered" evidence="1">
    <location>
        <begin position="22"/>
        <end position="41"/>
    </location>
</feature>
<evidence type="ECO:0000256" key="1">
    <source>
        <dbReference type="SAM" id="MobiDB-lite"/>
    </source>
</evidence>
<dbReference type="RefSeq" id="WP_221248992.1">
    <property type="nucleotide sequence ID" value="NZ_AP024355.1"/>
</dbReference>
<name>A0ABN6DZU4_9BACT</name>
<proteinExistence type="predicted"/>
<dbReference type="InterPro" id="IPR011990">
    <property type="entry name" value="TPR-like_helical_dom_sf"/>
</dbReference>
<evidence type="ECO:0000313" key="3">
    <source>
        <dbReference type="Proteomes" id="UP001319827"/>
    </source>
</evidence>
<reference evidence="2 3" key="1">
    <citation type="journal article" date="2016" name="C (Basel)">
        <title>Selective Growth of and Electricity Production by Marine Exoelectrogenic Bacteria in Self-Aggregated Hydrogel of Microbially Reduced Graphene Oxide.</title>
        <authorList>
            <person name="Yoshida N."/>
            <person name="Goto Y."/>
            <person name="Miyata Y."/>
        </authorList>
    </citation>
    <scope>NUCLEOTIDE SEQUENCE [LARGE SCALE GENOMIC DNA]</scope>
    <source>
        <strain evidence="2 3">NIT-T3</strain>
    </source>
</reference>